<feature type="signal peptide" evidence="7">
    <location>
        <begin position="1"/>
        <end position="20"/>
    </location>
</feature>
<keyword evidence="2" id="KW-0645">Protease</keyword>
<evidence type="ECO:0000256" key="2">
    <source>
        <dbReference type="ARBA" id="ARBA00022670"/>
    </source>
</evidence>
<keyword evidence="3" id="KW-0479">Metal-binding</keyword>
<dbReference type="SUPFAM" id="SSF48452">
    <property type="entry name" value="TPR-like"/>
    <property type="match status" value="1"/>
</dbReference>
<sequence length="461" mass="49733">MRPRLLIRILSVLLSMVVLAGLLPAGPAAAQAPPGSGGPRVILIRDAETETLLRTYANPLFRAAGVDPNLVRIILIRDNAINSFVSTGNRMFVHTGLIMQAESALEMVGVLAHETGHIAGGHLARLPDAMRQAMIESIVAVLIGAAAGAVTRDSGAIGAGLGAQQMAMRNFLSFTRGIEQSADQGAMAFLDRNQWSARGLLDLFNRLESQEALNSTQQDPYLLTHPLTRERMAFVQEHVARSPYSNNQLPPGFEQGFQMVRAKLHGFLDPSSVTLRTVAATDKSAPARYARAIALHRLARTNEALALIDGLLAEQAGSPWLHELKGQMLFEGGRVREALGPYREAARLAPDQPQIRAALAHAMIESGDPLLLRPAVQQLQSALDRDREDSDAWRSLGIAWGRVGDLGQANLALAEEAMLLGDIRTARALATKAEKLLPAGPARLRATDISNAVKKENREGF</sequence>
<reference evidence="9" key="2">
    <citation type="submission" date="2022-10" db="EMBL/GenBank/DDBJ databases">
        <authorList>
            <person name="Trinh H.N."/>
        </authorList>
    </citation>
    <scope>NUCLEOTIDE SEQUENCE</scope>
    <source>
        <strain evidence="9">RN2-1</strain>
    </source>
</reference>
<feature type="chain" id="PRO_5041449305" evidence="7">
    <location>
        <begin position="21"/>
        <end position="461"/>
    </location>
</feature>
<evidence type="ECO:0000256" key="5">
    <source>
        <dbReference type="ARBA" id="ARBA00022833"/>
    </source>
</evidence>
<dbReference type="EC" id="3.4.24.-" evidence="9"/>
<feature type="domain" description="Peptidase M48" evidence="8">
    <location>
        <begin position="54"/>
        <end position="237"/>
    </location>
</feature>
<name>A0AA42CFL8_9PROT</name>
<dbReference type="CDD" id="cd07324">
    <property type="entry name" value="M48C_Oma1-like"/>
    <property type="match status" value="1"/>
</dbReference>
<dbReference type="GO" id="GO:0016020">
    <property type="term" value="C:membrane"/>
    <property type="evidence" value="ECO:0007669"/>
    <property type="project" value="TreeGrafter"/>
</dbReference>
<evidence type="ECO:0000259" key="8">
    <source>
        <dbReference type="Pfam" id="PF01435"/>
    </source>
</evidence>
<evidence type="ECO:0000256" key="3">
    <source>
        <dbReference type="ARBA" id="ARBA00022723"/>
    </source>
</evidence>
<proteinExistence type="predicted"/>
<evidence type="ECO:0000256" key="7">
    <source>
        <dbReference type="SAM" id="SignalP"/>
    </source>
</evidence>
<dbReference type="InterPro" id="IPR011990">
    <property type="entry name" value="TPR-like_helical_dom_sf"/>
</dbReference>
<organism evidence="9 10">
    <name type="scientific">Limobrevibacterium gyesilva</name>
    <dbReference type="NCBI Taxonomy" id="2991712"/>
    <lineage>
        <taxon>Bacteria</taxon>
        <taxon>Pseudomonadati</taxon>
        <taxon>Pseudomonadota</taxon>
        <taxon>Alphaproteobacteria</taxon>
        <taxon>Acetobacterales</taxon>
        <taxon>Acetobacteraceae</taxon>
        <taxon>Limobrevibacterium</taxon>
    </lineage>
</organism>
<dbReference type="EMBL" id="JAPDNT010000001">
    <property type="protein sequence ID" value="MCW3473117.1"/>
    <property type="molecule type" value="Genomic_DNA"/>
</dbReference>
<dbReference type="InterPro" id="IPR051156">
    <property type="entry name" value="Mito/Outer_Membr_Metalloprot"/>
</dbReference>
<reference evidence="9" key="1">
    <citation type="submission" date="2022-09" db="EMBL/GenBank/DDBJ databases">
        <title>Rhodovastum sp. nov. RN2-1 isolated from soil in Seongnam, South Korea.</title>
        <authorList>
            <person name="Le N.T."/>
        </authorList>
    </citation>
    <scope>NUCLEOTIDE SEQUENCE</scope>
    <source>
        <strain evidence="9">RN2-1</strain>
    </source>
</reference>
<dbReference type="RefSeq" id="WP_264711697.1">
    <property type="nucleotide sequence ID" value="NZ_JAPDNT010000001.1"/>
</dbReference>
<evidence type="ECO:0000256" key="1">
    <source>
        <dbReference type="ARBA" id="ARBA00001947"/>
    </source>
</evidence>
<dbReference type="PANTHER" id="PTHR22726:SF1">
    <property type="entry name" value="METALLOENDOPEPTIDASE OMA1, MITOCHONDRIAL"/>
    <property type="match status" value="1"/>
</dbReference>
<accession>A0AA42CFL8</accession>
<dbReference type="GO" id="GO:0051603">
    <property type="term" value="P:proteolysis involved in protein catabolic process"/>
    <property type="evidence" value="ECO:0007669"/>
    <property type="project" value="TreeGrafter"/>
</dbReference>
<keyword evidence="7" id="KW-0732">Signal</keyword>
<keyword evidence="6 9" id="KW-0482">Metalloprotease</keyword>
<dbReference type="AlphaFoldDB" id="A0AA42CFL8"/>
<comment type="caution">
    <text evidence="9">The sequence shown here is derived from an EMBL/GenBank/DDBJ whole genome shotgun (WGS) entry which is preliminary data.</text>
</comment>
<dbReference type="Gene3D" id="1.25.40.10">
    <property type="entry name" value="Tetratricopeptide repeat domain"/>
    <property type="match status" value="1"/>
</dbReference>
<keyword evidence="5" id="KW-0862">Zinc</keyword>
<dbReference type="Gene3D" id="3.30.2010.10">
    <property type="entry name" value="Metalloproteases ('zincins'), catalytic domain"/>
    <property type="match status" value="1"/>
</dbReference>
<evidence type="ECO:0000313" key="9">
    <source>
        <dbReference type="EMBL" id="MCW3473117.1"/>
    </source>
</evidence>
<evidence type="ECO:0000256" key="4">
    <source>
        <dbReference type="ARBA" id="ARBA00022801"/>
    </source>
</evidence>
<evidence type="ECO:0000313" key="10">
    <source>
        <dbReference type="Proteomes" id="UP001165679"/>
    </source>
</evidence>
<dbReference type="PANTHER" id="PTHR22726">
    <property type="entry name" value="METALLOENDOPEPTIDASE OMA1"/>
    <property type="match status" value="1"/>
</dbReference>
<comment type="cofactor">
    <cofactor evidence="1">
        <name>Zn(2+)</name>
        <dbReference type="ChEBI" id="CHEBI:29105"/>
    </cofactor>
</comment>
<dbReference type="InterPro" id="IPR001915">
    <property type="entry name" value="Peptidase_M48"/>
</dbReference>
<dbReference type="GO" id="GO:0046872">
    <property type="term" value="F:metal ion binding"/>
    <property type="evidence" value="ECO:0007669"/>
    <property type="project" value="UniProtKB-KW"/>
</dbReference>
<dbReference type="Pfam" id="PF01435">
    <property type="entry name" value="Peptidase_M48"/>
    <property type="match status" value="1"/>
</dbReference>
<evidence type="ECO:0000256" key="6">
    <source>
        <dbReference type="ARBA" id="ARBA00023049"/>
    </source>
</evidence>
<keyword evidence="4 9" id="KW-0378">Hydrolase</keyword>
<protein>
    <submittedName>
        <fullName evidence="9">M48 family metalloprotease</fullName>
        <ecNumber evidence="9">3.4.24.-</ecNumber>
    </submittedName>
</protein>
<keyword evidence="10" id="KW-1185">Reference proteome</keyword>
<gene>
    <name evidence="9" type="ORF">OL599_00865</name>
</gene>
<dbReference type="Proteomes" id="UP001165679">
    <property type="component" value="Unassembled WGS sequence"/>
</dbReference>
<dbReference type="GO" id="GO:0004222">
    <property type="term" value="F:metalloendopeptidase activity"/>
    <property type="evidence" value="ECO:0007669"/>
    <property type="project" value="InterPro"/>
</dbReference>